<dbReference type="GO" id="GO:0008168">
    <property type="term" value="F:methyltransferase activity"/>
    <property type="evidence" value="ECO:0007669"/>
    <property type="project" value="UniProtKB-KW"/>
</dbReference>
<reference evidence="6 7" key="1">
    <citation type="submission" date="2021-01" db="EMBL/GenBank/DDBJ databases">
        <title>Genomic Encyclopedia of Type Strains, Phase IV (KMG-IV): sequencing the most valuable type-strain genomes for metagenomic binning, comparative biology and taxonomic classification.</title>
        <authorList>
            <person name="Goeker M."/>
        </authorList>
    </citation>
    <scope>NUCLEOTIDE SEQUENCE [LARGE SCALE GENOMIC DNA]</scope>
    <source>
        <strain evidence="6 7">DSM 25540</strain>
    </source>
</reference>
<proteinExistence type="predicted"/>
<keyword evidence="6" id="KW-0489">Methyltransferase</keyword>
<feature type="transmembrane region" description="Helical" evidence="5">
    <location>
        <begin position="74"/>
        <end position="96"/>
    </location>
</feature>
<comment type="caution">
    <text evidence="6">The sequence shown here is derived from an EMBL/GenBank/DDBJ whole genome shotgun (WGS) entry which is preliminary data.</text>
</comment>
<keyword evidence="3 5" id="KW-1133">Transmembrane helix</keyword>
<gene>
    <name evidence="6" type="ORF">JOD17_001235</name>
</gene>
<name>A0ABS2PA09_9BACL</name>
<dbReference type="PANTHER" id="PTHR43847:SF1">
    <property type="entry name" value="BLL3993 PROTEIN"/>
    <property type="match status" value="1"/>
</dbReference>
<evidence type="ECO:0000256" key="4">
    <source>
        <dbReference type="ARBA" id="ARBA00023136"/>
    </source>
</evidence>
<evidence type="ECO:0000256" key="2">
    <source>
        <dbReference type="ARBA" id="ARBA00022692"/>
    </source>
</evidence>
<evidence type="ECO:0000313" key="7">
    <source>
        <dbReference type="Proteomes" id="UP000741863"/>
    </source>
</evidence>
<keyword evidence="2 5" id="KW-0812">Transmembrane</keyword>
<feature type="transmembrane region" description="Helical" evidence="5">
    <location>
        <begin position="43"/>
        <end position="62"/>
    </location>
</feature>
<dbReference type="RefSeq" id="WP_204696253.1">
    <property type="nucleotide sequence ID" value="NZ_JAFBEC010000003.1"/>
</dbReference>
<dbReference type="PANTHER" id="PTHR43847">
    <property type="entry name" value="BLL3993 PROTEIN"/>
    <property type="match status" value="1"/>
</dbReference>
<protein>
    <submittedName>
        <fullName evidence="6">Methyltransferase</fullName>
    </submittedName>
</protein>
<keyword evidence="6" id="KW-0808">Transferase</keyword>
<accession>A0ABS2PA09</accession>
<keyword evidence="4 5" id="KW-0472">Membrane</keyword>
<dbReference type="EMBL" id="JAFBEC010000003">
    <property type="protein sequence ID" value="MBM7632142.1"/>
    <property type="molecule type" value="Genomic_DNA"/>
</dbReference>
<organism evidence="6 7">
    <name type="scientific">Geomicrobium sediminis</name>
    <dbReference type="NCBI Taxonomy" id="1347788"/>
    <lineage>
        <taxon>Bacteria</taxon>
        <taxon>Bacillati</taxon>
        <taxon>Bacillota</taxon>
        <taxon>Bacilli</taxon>
        <taxon>Bacillales</taxon>
        <taxon>Geomicrobium</taxon>
    </lineage>
</organism>
<evidence type="ECO:0000256" key="1">
    <source>
        <dbReference type="ARBA" id="ARBA00004141"/>
    </source>
</evidence>
<feature type="transmembrane region" description="Helical" evidence="5">
    <location>
        <begin position="123"/>
        <end position="156"/>
    </location>
</feature>
<dbReference type="InterPro" id="IPR052527">
    <property type="entry name" value="Metal_cation-efflux_comp"/>
</dbReference>
<comment type="subcellular location">
    <subcellularLocation>
        <location evidence="1">Membrane</location>
        <topology evidence="1">Multi-pass membrane protein</topology>
    </subcellularLocation>
</comment>
<dbReference type="GO" id="GO:0032259">
    <property type="term" value="P:methylation"/>
    <property type="evidence" value="ECO:0007669"/>
    <property type="project" value="UniProtKB-KW"/>
</dbReference>
<evidence type="ECO:0000313" key="6">
    <source>
        <dbReference type="EMBL" id="MBM7632142.1"/>
    </source>
</evidence>
<dbReference type="Pfam" id="PF04140">
    <property type="entry name" value="ICMT"/>
    <property type="match status" value="1"/>
</dbReference>
<evidence type="ECO:0000256" key="3">
    <source>
        <dbReference type="ARBA" id="ARBA00022989"/>
    </source>
</evidence>
<sequence length="170" mass="19973">MILFLIIITWVIFQRIVELYVAKVNERHVKDLGAIEYGARHYPYMVGMHVLFFVTLISEVIWTGFQTSPVWQPLLLVFLGVQALRLWALMTLGRFWNTKILVLPDGQRVAEGPYRFMKHPNYVVVILEIVLLPLIFQAYVTAAIFSVANFLFLYFIRIPKEEEALRHYQK</sequence>
<evidence type="ECO:0000256" key="5">
    <source>
        <dbReference type="SAM" id="Phobius"/>
    </source>
</evidence>
<dbReference type="Proteomes" id="UP000741863">
    <property type="component" value="Unassembled WGS sequence"/>
</dbReference>
<keyword evidence="7" id="KW-1185">Reference proteome</keyword>
<dbReference type="Gene3D" id="1.20.120.1630">
    <property type="match status" value="1"/>
</dbReference>
<dbReference type="InterPro" id="IPR007269">
    <property type="entry name" value="ICMT_MeTrfase"/>
</dbReference>